<reference evidence="3" key="2">
    <citation type="journal article" date="2018" name="Data Brief">
        <title>Genome sequence data from 17 accessions of Ensete ventricosum, a staple food crop for millions in Ethiopia.</title>
        <authorList>
            <person name="Yemataw Z."/>
            <person name="Muzemil S."/>
            <person name="Ambachew D."/>
            <person name="Tripathi L."/>
            <person name="Tesfaye K."/>
            <person name="Chala A."/>
            <person name="Farbos A."/>
            <person name="O'Neill P."/>
            <person name="Moore K."/>
            <person name="Grant M."/>
            <person name="Studholme D.J."/>
        </authorList>
    </citation>
    <scope>NUCLEOTIDE SEQUENCE [LARGE SCALE GENOMIC DNA]</scope>
    <source>
        <tissue evidence="3">Leaf</tissue>
    </source>
</reference>
<name>A0A426XKZ5_ENSVE</name>
<dbReference type="Proteomes" id="UP000290560">
    <property type="component" value="Unassembled WGS sequence"/>
</dbReference>
<evidence type="ECO:0000256" key="1">
    <source>
        <dbReference type="SAM" id="MobiDB-lite"/>
    </source>
</evidence>
<protein>
    <submittedName>
        <fullName evidence="2">Uncharacterized protein</fullName>
    </submittedName>
</protein>
<dbReference type="AlphaFoldDB" id="A0A426XKZ5"/>
<organism evidence="2 4">
    <name type="scientific">Ensete ventricosum</name>
    <name type="common">Abyssinian banana</name>
    <name type="synonym">Musa ensete</name>
    <dbReference type="NCBI Taxonomy" id="4639"/>
    <lineage>
        <taxon>Eukaryota</taxon>
        <taxon>Viridiplantae</taxon>
        <taxon>Streptophyta</taxon>
        <taxon>Embryophyta</taxon>
        <taxon>Tracheophyta</taxon>
        <taxon>Spermatophyta</taxon>
        <taxon>Magnoliopsida</taxon>
        <taxon>Liliopsida</taxon>
        <taxon>Zingiberales</taxon>
        <taxon>Musaceae</taxon>
        <taxon>Ensete</taxon>
    </lineage>
</organism>
<reference evidence="2 4" key="1">
    <citation type="journal article" date="2014" name="Agronomy (Basel)">
        <title>A Draft Genome Sequence for Ensete ventricosum, the Drought-Tolerant Tree Against Hunger.</title>
        <authorList>
            <person name="Harrison J."/>
            <person name="Moore K.A."/>
            <person name="Paszkiewicz K."/>
            <person name="Jones T."/>
            <person name="Grant M."/>
            <person name="Ambacheew D."/>
            <person name="Muzemil S."/>
            <person name="Studholme D.J."/>
        </authorList>
    </citation>
    <scope>NUCLEOTIDE SEQUENCE [LARGE SCALE GENOMIC DNA]</scope>
</reference>
<proteinExistence type="predicted"/>
<sequence>MPISRRNATKEDDTIAANQSQPLGPSTGAMGTSEGKGLNHMVRMLFGASSVEDFSLVTKASIRSSKPERSEIFPDSGRRRSSMVRSAEVLKAQMRRTAGVGRFRVVLWWMSSRIMEMKGVIPLPPLTSISESYL</sequence>
<dbReference type="Proteomes" id="UP000287651">
    <property type="component" value="Unassembled WGS sequence"/>
</dbReference>
<reference evidence="2" key="3">
    <citation type="submission" date="2018-09" db="EMBL/GenBank/DDBJ databases">
        <authorList>
            <person name="Harrison J."/>
            <person name="Moore K.A."/>
            <person name="Paszkiewicz K."/>
            <person name="Jones T."/>
            <person name="Grant M."/>
            <person name="Ambacheew D."/>
            <person name="Muzemil S."/>
            <person name="Studholme D."/>
        </authorList>
    </citation>
    <scope>NUCLEOTIDE SEQUENCE</scope>
</reference>
<feature type="region of interest" description="Disordered" evidence="1">
    <location>
        <begin position="1"/>
        <end position="35"/>
    </location>
</feature>
<dbReference type="EMBL" id="KV876697">
    <property type="protein sequence ID" value="RZR75321.1"/>
    <property type="molecule type" value="Genomic_DNA"/>
</dbReference>
<evidence type="ECO:0000313" key="4">
    <source>
        <dbReference type="Proteomes" id="UP000287651"/>
    </source>
</evidence>
<gene>
    <name evidence="2" type="ORF">B296_00055892</name>
    <name evidence="3" type="ORF">BHM03_00054633</name>
</gene>
<accession>A0A426XKZ5</accession>
<evidence type="ECO:0000313" key="3">
    <source>
        <dbReference type="EMBL" id="RZR75321.1"/>
    </source>
</evidence>
<evidence type="ECO:0000313" key="2">
    <source>
        <dbReference type="EMBL" id="RRT40110.1"/>
    </source>
</evidence>
<dbReference type="EMBL" id="AMZH03019638">
    <property type="protein sequence ID" value="RRT40110.1"/>
    <property type="molecule type" value="Genomic_DNA"/>
</dbReference>